<keyword evidence="2" id="KW-1185">Reference proteome</keyword>
<name>A0A059G5A6_9PROT</name>
<accession>A0A059G5A6</accession>
<dbReference type="Gene3D" id="3.40.50.20">
    <property type="match status" value="1"/>
</dbReference>
<sequence length="316" mass="35273">MKTKPADCQTWALDATARHAKPLAMKIAYIASRVTLPGSPVRRSDAFEHDYMMRSLVPAFAEKGMSVIDVAWDDPDADWGSFSAAIIGTTWDYWDRIDEFLNTLEAIGKHTRLFNSADMVRWNSRKTYLKDLEAKGANLIPTLWLDKVTSDTASGAFDVLGSDDLVFKRQIGAGARDQFRLKRGETIPAVAHPMMVQPFLNMIQTEGEISFIFIDGQFSHALIKRAADGDYRIQSEYGGQEEPIVPSSRDLASAQAIIGTLDQTPLYGRVDMLRAEDGQLLLMELELIEPYLYPIEGPELGKRMAAAIARQIRIEA</sequence>
<evidence type="ECO:0000313" key="2">
    <source>
        <dbReference type="Proteomes" id="UP000024942"/>
    </source>
</evidence>
<comment type="caution">
    <text evidence="1">The sequence shown here is derived from an EMBL/GenBank/DDBJ whole genome shotgun (WGS) entry which is preliminary data.</text>
</comment>
<evidence type="ECO:0008006" key="3">
    <source>
        <dbReference type="Google" id="ProtNLM"/>
    </source>
</evidence>
<dbReference type="EMBL" id="ARYL01000018">
    <property type="protein sequence ID" value="KDA01996.1"/>
    <property type="molecule type" value="Genomic_DNA"/>
</dbReference>
<dbReference type="PANTHER" id="PTHR39217">
    <property type="match status" value="1"/>
</dbReference>
<dbReference type="Gene3D" id="3.30.470.20">
    <property type="entry name" value="ATP-grasp fold, B domain"/>
    <property type="match status" value="1"/>
</dbReference>
<dbReference type="AlphaFoldDB" id="A0A059G5A6"/>
<dbReference type="SUPFAM" id="SSF56059">
    <property type="entry name" value="Glutathione synthetase ATP-binding domain-like"/>
    <property type="match status" value="1"/>
</dbReference>
<dbReference type="Proteomes" id="UP000024942">
    <property type="component" value="Unassembled WGS sequence"/>
</dbReference>
<dbReference type="STRING" id="1280953.HOC_12343"/>
<dbReference type="GO" id="GO:0005524">
    <property type="term" value="F:ATP binding"/>
    <property type="evidence" value="ECO:0007669"/>
    <property type="project" value="InterPro"/>
</dbReference>
<evidence type="ECO:0000313" key="1">
    <source>
        <dbReference type="EMBL" id="KDA01996.1"/>
    </source>
</evidence>
<dbReference type="InterPro" id="IPR013815">
    <property type="entry name" value="ATP_grasp_subdomain_1"/>
</dbReference>
<protein>
    <recommendedName>
        <fullName evidence="3">Prokaryotic glutathione synthetase ATP-binding domain-containing protein</fullName>
    </recommendedName>
</protein>
<dbReference type="eggNOG" id="COG0189">
    <property type="taxonomic scope" value="Bacteria"/>
</dbReference>
<dbReference type="InterPro" id="IPR053191">
    <property type="entry name" value="DcsG_Biosynth_Enzyme"/>
</dbReference>
<proteinExistence type="predicted"/>
<dbReference type="Gene3D" id="3.30.1490.20">
    <property type="entry name" value="ATP-grasp fold, A domain"/>
    <property type="match status" value="1"/>
</dbReference>
<reference evidence="1 2" key="1">
    <citation type="journal article" date="2014" name="Antonie Van Leeuwenhoek">
        <title>Hyphomonas beringensis sp. nov. and Hyphomonas chukchiensis sp. nov., isolated from surface seawater of the Bering Sea and Chukchi Sea.</title>
        <authorList>
            <person name="Li C."/>
            <person name="Lai Q."/>
            <person name="Li G."/>
            <person name="Dong C."/>
            <person name="Wang J."/>
            <person name="Liao Y."/>
            <person name="Shao Z."/>
        </authorList>
    </citation>
    <scope>NUCLEOTIDE SEQUENCE [LARGE SCALE GENOMIC DNA]</scope>
    <source>
        <strain evidence="1 2">SCH89</strain>
    </source>
</reference>
<gene>
    <name evidence="1" type="ORF">HOC_12343</name>
</gene>
<organism evidence="1 2">
    <name type="scientific">Hyphomonas oceanitis SCH89</name>
    <dbReference type="NCBI Taxonomy" id="1280953"/>
    <lineage>
        <taxon>Bacteria</taxon>
        <taxon>Pseudomonadati</taxon>
        <taxon>Pseudomonadota</taxon>
        <taxon>Alphaproteobacteria</taxon>
        <taxon>Hyphomonadales</taxon>
        <taxon>Hyphomonadaceae</taxon>
        <taxon>Hyphomonas</taxon>
    </lineage>
</organism>
<dbReference type="PATRIC" id="fig|1280953.3.peg.2486"/>
<dbReference type="PANTHER" id="PTHR39217:SF1">
    <property type="entry name" value="GLUTATHIONE SYNTHETASE"/>
    <property type="match status" value="1"/>
</dbReference>